<dbReference type="Proteomes" id="UP001337681">
    <property type="component" value="Unassembled WGS sequence"/>
</dbReference>
<gene>
    <name evidence="7" type="ORF">VRU49_06565</name>
</gene>
<evidence type="ECO:0000256" key="2">
    <source>
        <dbReference type="ARBA" id="ARBA00022692"/>
    </source>
</evidence>
<dbReference type="Gene3D" id="3.10.20.310">
    <property type="entry name" value="membrane protein fhac"/>
    <property type="match status" value="1"/>
</dbReference>
<evidence type="ECO:0000256" key="4">
    <source>
        <dbReference type="ARBA" id="ARBA00023136"/>
    </source>
</evidence>
<dbReference type="PANTHER" id="PTHR12815:SF47">
    <property type="entry name" value="TRANSLOCATION AND ASSEMBLY MODULE SUBUNIT TAMA"/>
    <property type="match status" value="1"/>
</dbReference>
<name>A0ABU7H182_9SPHI</name>
<feature type="domain" description="Bacterial surface antigen (D15)" evidence="6">
    <location>
        <begin position="523"/>
        <end position="735"/>
    </location>
</feature>
<reference evidence="7 8" key="1">
    <citation type="submission" date="2024-01" db="EMBL/GenBank/DDBJ databases">
        <title>Pedobacter sp. nov., isolated from oil-contaminated soil.</title>
        <authorList>
            <person name="Le N.T.T."/>
        </authorList>
    </citation>
    <scope>NUCLEOTIDE SEQUENCE [LARGE SCALE GENOMIC DNA]</scope>
    <source>
        <strain evidence="7 8">VNH31</strain>
    </source>
</reference>
<dbReference type="RefSeq" id="WP_330145985.1">
    <property type="nucleotide sequence ID" value="NZ_JAZDQU010000002.1"/>
</dbReference>
<comment type="subcellular location">
    <subcellularLocation>
        <location evidence="1">Membrane</location>
    </subcellularLocation>
</comment>
<protein>
    <submittedName>
        <fullName evidence="7">BamA/TamA family outer membrane protein</fullName>
    </submittedName>
</protein>
<keyword evidence="8" id="KW-1185">Reference proteome</keyword>
<dbReference type="Gene3D" id="2.40.160.50">
    <property type="entry name" value="membrane protein fhac: a member of the omp85/tpsb transporter family"/>
    <property type="match status" value="1"/>
</dbReference>
<dbReference type="InterPro" id="IPR000184">
    <property type="entry name" value="Bac_surfAg_D15"/>
</dbReference>
<dbReference type="EMBL" id="JAZDQU010000002">
    <property type="protein sequence ID" value="MEE1885082.1"/>
    <property type="molecule type" value="Genomic_DNA"/>
</dbReference>
<dbReference type="PROSITE" id="PS51257">
    <property type="entry name" value="PROKAR_LIPOPROTEIN"/>
    <property type="match status" value="1"/>
</dbReference>
<organism evidence="7 8">
    <name type="scientific">Pedobacter flavus</name>
    <dbReference type="NCBI Taxonomy" id="3113906"/>
    <lineage>
        <taxon>Bacteria</taxon>
        <taxon>Pseudomonadati</taxon>
        <taxon>Bacteroidota</taxon>
        <taxon>Sphingobacteriia</taxon>
        <taxon>Sphingobacteriales</taxon>
        <taxon>Sphingobacteriaceae</taxon>
        <taxon>Pedobacter</taxon>
    </lineage>
</organism>
<evidence type="ECO:0000313" key="8">
    <source>
        <dbReference type="Proteomes" id="UP001337681"/>
    </source>
</evidence>
<evidence type="ECO:0000259" key="6">
    <source>
        <dbReference type="Pfam" id="PF01103"/>
    </source>
</evidence>
<accession>A0ABU7H182</accession>
<keyword evidence="5" id="KW-0998">Cell outer membrane</keyword>
<dbReference type="Pfam" id="PF01103">
    <property type="entry name" value="Omp85"/>
    <property type="match status" value="1"/>
</dbReference>
<evidence type="ECO:0000313" key="7">
    <source>
        <dbReference type="EMBL" id="MEE1885082.1"/>
    </source>
</evidence>
<dbReference type="PANTHER" id="PTHR12815">
    <property type="entry name" value="SORTING AND ASSEMBLY MACHINERY SAMM50 PROTEIN FAMILY MEMBER"/>
    <property type="match status" value="1"/>
</dbReference>
<sequence>MRTSNNKYFIICVLLFTILVLSSCSTTKHLPVGDHLYVGATVKINPDSTGKVEDQKSLKDLLESKTRPQPNKKFLGMPFKLWMYNLAGEPTKNKGIRNWLRNKVGEPPVLASSVRLKLNNDILTSNLISTGYLQAEVIGDTLTKKRKTKAIYIANTGIRYKIDEVKFPEDTTSVNKILQRFKENSLIKRGQFYDLEVFKNERIRIDNDLKENGYFYFNPDYLLIQADSTIGKNLVNIQVIVKPIAPIEALQPYKINKINIYPNYILQRDSIIRSAPPIEYKGLRIIDRRATFKPQVFDRLIFFKPGETYNRKDHNLSLNRIVNVGMFKFVKADFTPIDSLKSNHLDLNFYLTPLKKNSLSFQTTVTNKSNNFVGSEIRINQLFRNVFKGAEQLSISVSGGMETQVGGTQGIKINSTSFSAETKLSFPRFVVPFLKVNSTSAFVPKTNISLAFQTIKKGDFYSMNSIKSEIGYIWKENIYKEHILNPISITYVLPPDTSKQTYKDNIIRFPGLETNLEKVFIIGSNYSFSFNNQLNTERKNNIFFTGTAETAGNLVSLFANTNAAGQKIFAKTPLSKFYRLEVDFRDYFKIRKEITWANRLVMGYGHAFGNSTSLPFVRQFFAGGSNDVRAFPARSIGPGSYNSSTSQFYADQGGDIKLMLNSELRFKIFSIIHGALFADAGNIWLRKEDPTRPGSGFKGSNILKEMAVGGGVGLRIDAQIFVVRFDLAMPFRVPYLPENQRWVIKDIDFGSKVWRKNNLILNIGIGYPF</sequence>
<keyword evidence="3" id="KW-0732">Signal</keyword>
<evidence type="ECO:0000256" key="3">
    <source>
        <dbReference type="ARBA" id="ARBA00022729"/>
    </source>
</evidence>
<evidence type="ECO:0000256" key="1">
    <source>
        <dbReference type="ARBA" id="ARBA00004370"/>
    </source>
</evidence>
<comment type="caution">
    <text evidence="7">The sequence shown here is derived from an EMBL/GenBank/DDBJ whole genome shotgun (WGS) entry which is preliminary data.</text>
</comment>
<keyword evidence="2" id="KW-0812">Transmembrane</keyword>
<dbReference type="InterPro" id="IPR039910">
    <property type="entry name" value="D15-like"/>
</dbReference>
<proteinExistence type="predicted"/>
<keyword evidence="4" id="KW-0472">Membrane</keyword>
<evidence type="ECO:0000256" key="5">
    <source>
        <dbReference type="ARBA" id="ARBA00023237"/>
    </source>
</evidence>